<dbReference type="PROSITE" id="PS51819">
    <property type="entry name" value="VOC"/>
    <property type="match status" value="1"/>
</dbReference>
<dbReference type="InterPro" id="IPR029068">
    <property type="entry name" value="Glyas_Bleomycin-R_OHBP_Dase"/>
</dbReference>
<sequence>MDQRISFLTLAVSDLDASRAFYRDGLGWTSELDVPGEVLMFRAGEHLVFSLWERSHFEAEVGTTQRGPGVVPLTISHNLPTPEGVDEVLATAERAGATYVEQGTQREWGGYSGYFADPDGYRWEVAYNPGPVGRIVLP</sequence>
<gene>
    <name evidence="2" type="ORF">ACFQ3F_07415</name>
</gene>
<evidence type="ECO:0000313" key="2">
    <source>
        <dbReference type="EMBL" id="MFD1247611.1"/>
    </source>
</evidence>
<reference evidence="3" key="1">
    <citation type="journal article" date="2019" name="Int. J. Syst. Evol. Microbiol.">
        <title>The Global Catalogue of Microorganisms (GCM) 10K type strain sequencing project: providing services to taxonomists for standard genome sequencing and annotation.</title>
        <authorList>
            <consortium name="The Broad Institute Genomics Platform"/>
            <consortium name="The Broad Institute Genome Sequencing Center for Infectious Disease"/>
            <person name="Wu L."/>
            <person name="Ma J."/>
        </authorList>
    </citation>
    <scope>NUCLEOTIDE SEQUENCE [LARGE SCALE GENOMIC DNA]</scope>
    <source>
        <strain evidence="3">CCUG 52478</strain>
    </source>
</reference>
<dbReference type="Proteomes" id="UP001597229">
    <property type="component" value="Unassembled WGS sequence"/>
</dbReference>
<name>A0ABW3VX52_9ACTN</name>
<dbReference type="SUPFAM" id="SSF54593">
    <property type="entry name" value="Glyoxalase/Bleomycin resistance protein/Dihydroxybiphenyl dioxygenase"/>
    <property type="match status" value="1"/>
</dbReference>
<protein>
    <submittedName>
        <fullName evidence="2">VOC family protein</fullName>
    </submittedName>
</protein>
<feature type="domain" description="VOC" evidence="1">
    <location>
        <begin position="4"/>
        <end position="128"/>
    </location>
</feature>
<evidence type="ECO:0000259" key="1">
    <source>
        <dbReference type="PROSITE" id="PS51819"/>
    </source>
</evidence>
<dbReference type="Pfam" id="PF00903">
    <property type="entry name" value="Glyoxalase"/>
    <property type="match status" value="1"/>
</dbReference>
<dbReference type="RefSeq" id="WP_367920868.1">
    <property type="nucleotide sequence ID" value="NZ_BAABAC010000037.1"/>
</dbReference>
<comment type="caution">
    <text evidence="2">The sequence shown here is derived from an EMBL/GenBank/DDBJ whole genome shotgun (WGS) entry which is preliminary data.</text>
</comment>
<proteinExistence type="predicted"/>
<dbReference type="EMBL" id="JBHTLX010000008">
    <property type="protein sequence ID" value="MFD1247611.1"/>
    <property type="molecule type" value="Genomic_DNA"/>
</dbReference>
<dbReference type="PANTHER" id="PTHR36503">
    <property type="entry name" value="BLR2520 PROTEIN"/>
    <property type="match status" value="1"/>
</dbReference>
<accession>A0ABW3VX52</accession>
<dbReference type="InterPro" id="IPR004360">
    <property type="entry name" value="Glyas_Fos-R_dOase_dom"/>
</dbReference>
<dbReference type="InterPro" id="IPR037523">
    <property type="entry name" value="VOC_core"/>
</dbReference>
<evidence type="ECO:0000313" key="3">
    <source>
        <dbReference type="Proteomes" id="UP001597229"/>
    </source>
</evidence>
<dbReference type="PANTHER" id="PTHR36503:SF1">
    <property type="entry name" value="BLR2520 PROTEIN"/>
    <property type="match status" value="1"/>
</dbReference>
<dbReference type="Gene3D" id="3.10.180.10">
    <property type="entry name" value="2,3-Dihydroxybiphenyl 1,2-Dioxygenase, domain 1"/>
    <property type="match status" value="1"/>
</dbReference>
<organism evidence="2 3">
    <name type="scientific">Nocardioides ginsengisoli</name>
    <dbReference type="NCBI Taxonomy" id="363868"/>
    <lineage>
        <taxon>Bacteria</taxon>
        <taxon>Bacillati</taxon>
        <taxon>Actinomycetota</taxon>
        <taxon>Actinomycetes</taxon>
        <taxon>Propionibacteriales</taxon>
        <taxon>Nocardioidaceae</taxon>
        <taxon>Nocardioides</taxon>
    </lineage>
</organism>
<keyword evidence="3" id="KW-1185">Reference proteome</keyword>